<dbReference type="EMBL" id="CP144745">
    <property type="protein sequence ID" value="WVZ49439.1"/>
    <property type="molecule type" value="Genomic_DNA"/>
</dbReference>
<evidence type="ECO:0000256" key="1">
    <source>
        <dbReference type="SAM" id="MobiDB-lite"/>
    </source>
</evidence>
<protein>
    <submittedName>
        <fullName evidence="2">Uncharacterized protein</fullName>
    </submittedName>
</protein>
<dbReference type="EMBL" id="CP144745">
    <property type="protein sequence ID" value="WVZ49438.1"/>
    <property type="molecule type" value="Genomic_DNA"/>
</dbReference>
<dbReference type="Proteomes" id="UP001341281">
    <property type="component" value="Chromosome 01"/>
</dbReference>
<evidence type="ECO:0000313" key="3">
    <source>
        <dbReference type="Proteomes" id="UP001341281"/>
    </source>
</evidence>
<name>A0AAQ3PFK1_PASNO</name>
<reference evidence="2 3" key="1">
    <citation type="submission" date="2024-02" db="EMBL/GenBank/DDBJ databases">
        <title>High-quality chromosome-scale genome assembly of Pensacola bahiagrass (Paspalum notatum Flugge var. saurae).</title>
        <authorList>
            <person name="Vega J.M."/>
            <person name="Podio M."/>
            <person name="Orjuela J."/>
            <person name="Siena L.A."/>
            <person name="Pessino S.C."/>
            <person name="Combes M.C."/>
            <person name="Mariac C."/>
            <person name="Albertini E."/>
            <person name="Pupilli F."/>
            <person name="Ortiz J.P.A."/>
            <person name="Leblanc O."/>
        </authorList>
    </citation>
    <scope>NUCLEOTIDE SEQUENCE [LARGE SCALE GENOMIC DNA]</scope>
    <source>
        <strain evidence="2">R1</strain>
        <tissue evidence="2">Leaf</tissue>
    </source>
</reference>
<dbReference type="AlphaFoldDB" id="A0AAQ3PFK1"/>
<feature type="region of interest" description="Disordered" evidence="1">
    <location>
        <begin position="59"/>
        <end position="124"/>
    </location>
</feature>
<dbReference type="EMBL" id="CP144745">
    <property type="protein sequence ID" value="WVZ49437.1"/>
    <property type="molecule type" value="Genomic_DNA"/>
</dbReference>
<sequence length="324" mass="34190">DGPRPEPSPTIHFIRSLFTHDLGSKKETTTSFGSVRRLHCRFRRRRLLPRIASAVLLQGSSSPPLAPAPRRRAAHRTHRAADPAAQRPIPIHPHPTHDSIDSVAPSPPIPPPATLPAPVQPASPPNHRRIDIGGEFLLLRLLPPGRNCLAAAAACPWRGGLSSPAAAPQNAIVGPPSLLASGGRYCAACLALPRPLLLPPPRRSGLPGGLGTSQSLRRLHTGLRRAPPRLVPHPSSPGIAARVCSSPLGAGGSASGHLTQTEVPAAIPSFVLHQKSAAGRLCLSFAAGIHLCHLVPQDNINWPSAHHVQICCALNCYSKQLCIS</sequence>
<accession>A0AAQ3PFK1</accession>
<feature type="compositionally biased region" description="Pro residues" evidence="1">
    <location>
        <begin position="105"/>
        <end position="124"/>
    </location>
</feature>
<feature type="compositionally biased region" description="Basic residues" evidence="1">
    <location>
        <begin position="69"/>
        <end position="78"/>
    </location>
</feature>
<evidence type="ECO:0000313" key="2">
    <source>
        <dbReference type="EMBL" id="WVZ49437.1"/>
    </source>
</evidence>
<organism evidence="2 3">
    <name type="scientific">Paspalum notatum var. saurae</name>
    <dbReference type="NCBI Taxonomy" id="547442"/>
    <lineage>
        <taxon>Eukaryota</taxon>
        <taxon>Viridiplantae</taxon>
        <taxon>Streptophyta</taxon>
        <taxon>Embryophyta</taxon>
        <taxon>Tracheophyta</taxon>
        <taxon>Spermatophyta</taxon>
        <taxon>Magnoliopsida</taxon>
        <taxon>Liliopsida</taxon>
        <taxon>Poales</taxon>
        <taxon>Poaceae</taxon>
        <taxon>PACMAD clade</taxon>
        <taxon>Panicoideae</taxon>
        <taxon>Andropogonodae</taxon>
        <taxon>Paspaleae</taxon>
        <taxon>Paspalinae</taxon>
        <taxon>Paspalum</taxon>
    </lineage>
</organism>
<keyword evidence="3" id="KW-1185">Reference proteome</keyword>
<proteinExistence type="predicted"/>
<feature type="non-terminal residue" evidence="2">
    <location>
        <position position="324"/>
    </location>
</feature>
<gene>
    <name evidence="2" type="ORF">U9M48_000801</name>
</gene>